<gene>
    <name evidence="1" type="ORF">mMyoMyo1_010081</name>
</gene>
<dbReference type="Proteomes" id="UP000527355">
    <property type="component" value="Unassembled WGS sequence"/>
</dbReference>
<accession>A0A7J7S2E1</accession>
<organism evidence="1 2">
    <name type="scientific">Myotis myotis</name>
    <name type="common">Greater mouse-eared bat</name>
    <name type="synonym">Vespertilio myotis</name>
    <dbReference type="NCBI Taxonomy" id="51298"/>
    <lineage>
        <taxon>Eukaryota</taxon>
        <taxon>Metazoa</taxon>
        <taxon>Chordata</taxon>
        <taxon>Craniata</taxon>
        <taxon>Vertebrata</taxon>
        <taxon>Euteleostomi</taxon>
        <taxon>Mammalia</taxon>
        <taxon>Eutheria</taxon>
        <taxon>Laurasiatheria</taxon>
        <taxon>Chiroptera</taxon>
        <taxon>Yangochiroptera</taxon>
        <taxon>Vespertilionidae</taxon>
        <taxon>Myotis</taxon>
    </lineage>
</organism>
<sequence length="130" mass="15165">MISPRERKISEKISEFRSQPDKVFFFFLAPPPPHPHHPLQGSRPWTWLSCLCKVQPRGKEVFEVQIPLLYIGGRKGLFLGNIVSCRNTWEDFFAHFFVLPNKTKQNKTKKSHKSPRTPGRRTGVYIIYGK</sequence>
<comment type="caution">
    <text evidence="1">The sequence shown here is derived from an EMBL/GenBank/DDBJ whole genome shotgun (WGS) entry which is preliminary data.</text>
</comment>
<protein>
    <submittedName>
        <fullName evidence="1">Uncharacterized protein</fullName>
    </submittedName>
</protein>
<evidence type="ECO:0000313" key="2">
    <source>
        <dbReference type="Proteomes" id="UP000527355"/>
    </source>
</evidence>
<dbReference type="EMBL" id="JABWUV010000020">
    <property type="protein sequence ID" value="KAF6282444.1"/>
    <property type="molecule type" value="Genomic_DNA"/>
</dbReference>
<proteinExistence type="predicted"/>
<name>A0A7J7S2E1_MYOMY</name>
<dbReference type="AlphaFoldDB" id="A0A7J7S2E1"/>
<evidence type="ECO:0000313" key="1">
    <source>
        <dbReference type="EMBL" id="KAF6282444.1"/>
    </source>
</evidence>
<reference evidence="1 2" key="1">
    <citation type="journal article" date="2020" name="Nature">
        <title>Six reference-quality genomes reveal evolution of bat adaptations.</title>
        <authorList>
            <person name="Jebb D."/>
            <person name="Huang Z."/>
            <person name="Pippel M."/>
            <person name="Hughes G.M."/>
            <person name="Lavrichenko K."/>
            <person name="Devanna P."/>
            <person name="Winkler S."/>
            <person name="Jermiin L.S."/>
            <person name="Skirmuntt E.C."/>
            <person name="Katzourakis A."/>
            <person name="Burkitt-Gray L."/>
            <person name="Ray D.A."/>
            <person name="Sullivan K.A.M."/>
            <person name="Roscito J.G."/>
            <person name="Kirilenko B.M."/>
            <person name="Davalos L.M."/>
            <person name="Corthals A.P."/>
            <person name="Power M.L."/>
            <person name="Jones G."/>
            <person name="Ransome R.D."/>
            <person name="Dechmann D.K.N."/>
            <person name="Locatelli A.G."/>
            <person name="Puechmaille S.J."/>
            <person name="Fedrigo O."/>
            <person name="Jarvis E.D."/>
            <person name="Hiller M."/>
            <person name="Vernes S.C."/>
            <person name="Myers E.W."/>
            <person name="Teeling E.C."/>
        </authorList>
    </citation>
    <scope>NUCLEOTIDE SEQUENCE [LARGE SCALE GENOMIC DNA]</scope>
    <source>
        <strain evidence="1">MMyoMyo1</strain>
        <tissue evidence="1">Flight muscle</tissue>
    </source>
</reference>
<keyword evidence="2" id="KW-1185">Reference proteome</keyword>